<dbReference type="InterPro" id="IPR050300">
    <property type="entry name" value="GDXG_lipolytic_enzyme"/>
</dbReference>
<evidence type="ECO:0000259" key="2">
    <source>
        <dbReference type="Pfam" id="PF20434"/>
    </source>
</evidence>
<comment type="caution">
    <text evidence="3">The sequence shown here is derived from an EMBL/GenBank/DDBJ whole genome shotgun (WGS) entry which is preliminary data.</text>
</comment>
<dbReference type="RefSeq" id="WP_407136789.1">
    <property type="nucleotide sequence ID" value="NZ_JBGQPK010000003.1"/>
</dbReference>
<evidence type="ECO:0000313" key="3">
    <source>
        <dbReference type="EMBL" id="MFL2028284.1"/>
    </source>
</evidence>
<dbReference type="Pfam" id="PF20434">
    <property type="entry name" value="BD-FAE"/>
    <property type="match status" value="1"/>
</dbReference>
<dbReference type="PANTHER" id="PTHR48081">
    <property type="entry name" value="AB HYDROLASE SUPERFAMILY PROTEIN C4A8.06C"/>
    <property type="match status" value="1"/>
</dbReference>
<proteinExistence type="predicted"/>
<dbReference type="SUPFAM" id="SSF53474">
    <property type="entry name" value="alpha/beta-Hydrolases"/>
    <property type="match status" value="1"/>
</dbReference>
<dbReference type="Proteomes" id="UP001625389">
    <property type="component" value="Unassembled WGS sequence"/>
</dbReference>
<evidence type="ECO:0000313" key="4">
    <source>
        <dbReference type="Proteomes" id="UP001625389"/>
    </source>
</evidence>
<dbReference type="InterPro" id="IPR029058">
    <property type="entry name" value="AB_hydrolase_fold"/>
</dbReference>
<sequence length="260" mass="28150">MTATIKLDIQYTTGLTLDWYQPQQEQLKGLIIAIHGGGWFQLDKAKDADVANWLVGQGYLVIVPNYRLAPEYHFPAPLQDMNALYEWLQQHAPQLPIAAIGASAGGNLAVELGLNYGLPVISLSGILDIAHWLTTHPAVVAKQKSAADTTTASAAINQSGANESFYKWFISNYLAADQAVAATPYQHVSSASGPMLLVNSMAEFVPMSGVARLSQCLIRSGVPAETIALAGSRHGKGYLDEVKANILLFLQRYLDRDQAK</sequence>
<keyword evidence="1 3" id="KW-0378">Hydrolase</keyword>
<accession>A0ABW8U8T2</accession>
<dbReference type="EMBL" id="JBGQPK010000003">
    <property type="protein sequence ID" value="MFL2028284.1"/>
    <property type="molecule type" value="Genomic_DNA"/>
</dbReference>
<keyword evidence="4" id="KW-1185">Reference proteome</keyword>
<feature type="domain" description="BD-FAE-like" evidence="2">
    <location>
        <begin position="17"/>
        <end position="207"/>
    </location>
</feature>
<dbReference type="Gene3D" id="3.40.50.1820">
    <property type="entry name" value="alpha/beta hydrolase"/>
    <property type="match status" value="1"/>
</dbReference>
<dbReference type="InterPro" id="IPR049492">
    <property type="entry name" value="BD-FAE-like_dom"/>
</dbReference>
<reference evidence="3 4" key="1">
    <citation type="submission" date="2024-08" db="EMBL/GenBank/DDBJ databases">
        <authorList>
            <person name="Arias E."/>
        </authorList>
    </citation>
    <scope>NUCLEOTIDE SEQUENCE [LARGE SCALE GENOMIC DNA]</scope>
    <source>
        <strain evidence="3 4">FAM 25317</strain>
    </source>
</reference>
<gene>
    <name evidence="3" type="ORF">ACEN34_01505</name>
</gene>
<name>A0ABW8U8T2_9LACO</name>
<organism evidence="3 4">
    <name type="scientific">Loigolactobacillus zhaoyuanensis</name>
    <dbReference type="NCBI Taxonomy" id="2486017"/>
    <lineage>
        <taxon>Bacteria</taxon>
        <taxon>Bacillati</taxon>
        <taxon>Bacillota</taxon>
        <taxon>Bacilli</taxon>
        <taxon>Lactobacillales</taxon>
        <taxon>Lactobacillaceae</taxon>
        <taxon>Loigolactobacillus</taxon>
    </lineage>
</organism>
<protein>
    <submittedName>
        <fullName evidence="3">Alpha/beta hydrolase</fullName>
    </submittedName>
</protein>
<dbReference type="GO" id="GO:0016787">
    <property type="term" value="F:hydrolase activity"/>
    <property type="evidence" value="ECO:0007669"/>
    <property type="project" value="UniProtKB-KW"/>
</dbReference>
<evidence type="ECO:0000256" key="1">
    <source>
        <dbReference type="ARBA" id="ARBA00022801"/>
    </source>
</evidence>